<dbReference type="Gene3D" id="1.10.132.130">
    <property type="match status" value="1"/>
</dbReference>
<dbReference type="PANTHER" id="PTHR12000:SF55">
    <property type="entry name" value="VACUOLAR-PROCESSING ENZYME-LIKE"/>
    <property type="match status" value="1"/>
</dbReference>
<dbReference type="PRINTS" id="PR00776">
    <property type="entry name" value="HEMOGLOBNASE"/>
</dbReference>
<keyword evidence="2" id="KW-0645">Protease</keyword>
<proteinExistence type="inferred from homology"/>
<evidence type="ECO:0000259" key="8">
    <source>
        <dbReference type="Pfam" id="PF20985"/>
    </source>
</evidence>
<dbReference type="Gene3D" id="3.40.50.1460">
    <property type="match status" value="1"/>
</dbReference>
<accession>A0AAV5KQ81</accession>
<keyword evidence="3 7" id="KW-0732">Signal</keyword>
<dbReference type="AlphaFoldDB" id="A0AAV5KQ81"/>
<dbReference type="FunFam" id="3.40.50.1460:FF:000005">
    <property type="entry name" value="Vacuolar-processing enzyme beta-isozyme"/>
    <property type="match status" value="1"/>
</dbReference>
<feature type="domain" description="Legumain prodomain" evidence="8">
    <location>
        <begin position="359"/>
        <end position="414"/>
    </location>
</feature>
<evidence type="ECO:0000256" key="5">
    <source>
        <dbReference type="ARBA" id="ARBA00022807"/>
    </source>
</evidence>
<dbReference type="GO" id="GO:0005773">
    <property type="term" value="C:vacuole"/>
    <property type="evidence" value="ECO:0007669"/>
    <property type="project" value="GOC"/>
</dbReference>
<dbReference type="Proteomes" id="UP001054252">
    <property type="component" value="Unassembled WGS sequence"/>
</dbReference>
<dbReference type="Pfam" id="PF01650">
    <property type="entry name" value="Peptidase_C13"/>
    <property type="match status" value="1"/>
</dbReference>
<comment type="similarity">
    <text evidence="1">Belongs to the peptidase C13 family.</text>
</comment>
<dbReference type="EMBL" id="BPVZ01000073">
    <property type="protein sequence ID" value="GKV26769.1"/>
    <property type="molecule type" value="Genomic_DNA"/>
</dbReference>
<dbReference type="InterPro" id="IPR001096">
    <property type="entry name" value="Peptidase_C13"/>
</dbReference>
<comment type="caution">
    <text evidence="9">The sequence shown here is derived from an EMBL/GenBank/DDBJ whole genome shotgun (WGS) entry which is preliminary data.</text>
</comment>
<sequence length="423" mass="46993">MIWSVFGAILCLSLPCLAIESRQLDGNGDYTLGKRWAILVAGSKGYENYRHQADVCHAYQVLRKGGLDDNNIIVFMYDDIAHSQNNPRHGIIINKPNGEDVYRGVPKDYTGENVTSSNFYAAILGNKTGLTGGSGKVVDSGPDDHIFIYYADHGSTGLLGMPNGEDIVAKDLIEVLKKKHDANSFKNMAIYVEACESGSMFEGLLPDNLNIYAVTASNAEESSWGAYCPGYYPSPPSEYDTCLGDTFSISWLEDSDIHDLSQETLEQQYKLVRRRTAADNLEQSSHVMQYGNLKLQTDFLFSYLGTDPVNDGFVLSSESPSSPLPSRAIRQRDAALLHFSHKLHKSPEGTQERIEARNKLNGELSHRNRIDRSINRITTVLFGDKIATEVSMNSVPSDGQPLVRDWNCFKMLVSICIVFIKLL</sequence>
<feature type="active site" evidence="6">
    <location>
        <position position="153"/>
    </location>
</feature>
<evidence type="ECO:0000313" key="9">
    <source>
        <dbReference type="EMBL" id="GKV26769.1"/>
    </source>
</evidence>
<evidence type="ECO:0000313" key="10">
    <source>
        <dbReference type="Proteomes" id="UP001054252"/>
    </source>
</evidence>
<evidence type="ECO:0000256" key="2">
    <source>
        <dbReference type="ARBA" id="ARBA00022670"/>
    </source>
</evidence>
<evidence type="ECO:0000256" key="3">
    <source>
        <dbReference type="ARBA" id="ARBA00022729"/>
    </source>
</evidence>
<evidence type="ECO:0000256" key="4">
    <source>
        <dbReference type="ARBA" id="ARBA00022801"/>
    </source>
</evidence>
<dbReference type="InterPro" id="IPR046427">
    <property type="entry name" value="Legumain_prodom_sf"/>
</dbReference>
<evidence type="ECO:0000256" key="1">
    <source>
        <dbReference type="ARBA" id="ARBA00009941"/>
    </source>
</evidence>
<feature type="signal peptide" evidence="7">
    <location>
        <begin position="1"/>
        <end position="18"/>
    </location>
</feature>
<dbReference type="GO" id="GO:0006624">
    <property type="term" value="P:vacuolar protein processing"/>
    <property type="evidence" value="ECO:0007669"/>
    <property type="project" value="TreeGrafter"/>
</dbReference>
<dbReference type="InterPro" id="IPR048501">
    <property type="entry name" value="Legum_prodom"/>
</dbReference>
<dbReference type="GO" id="GO:0051603">
    <property type="term" value="P:proteolysis involved in protein catabolic process"/>
    <property type="evidence" value="ECO:0007669"/>
    <property type="project" value="InterPro"/>
</dbReference>
<dbReference type="Pfam" id="PF20985">
    <property type="entry name" value="Legum_prodom"/>
    <property type="match status" value="1"/>
</dbReference>
<dbReference type="GO" id="GO:0004197">
    <property type="term" value="F:cysteine-type endopeptidase activity"/>
    <property type="evidence" value="ECO:0007669"/>
    <property type="project" value="InterPro"/>
</dbReference>
<gene>
    <name evidence="9" type="ORF">SLEP1_g36005</name>
</gene>
<keyword evidence="5" id="KW-0788">Thiol protease</keyword>
<feature type="chain" id="PRO_5043371963" description="Legumain prodomain domain-containing protein" evidence="7">
    <location>
        <begin position="19"/>
        <end position="423"/>
    </location>
</feature>
<keyword evidence="4" id="KW-0378">Hydrolase</keyword>
<feature type="active site" description="Nucleophile" evidence="6">
    <location>
        <position position="195"/>
    </location>
</feature>
<dbReference type="PIRSF" id="PIRSF019663">
    <property type="entry name" value="Legumain"/>
    <property type="match status" value="1"/>
</dbReference>
<dbReference type="PIRSF" id="PIRSF500139">
    <property type="entry name" value="AE"/>
    <property type="match status" value="1"/>
</dbReference>
<reference evidence="9 10" key="1">
    <citation type="journal article" date="2021" name="Commun. Biol.">
        <title>The genome of Shorea leprosula (Dipterocarpaceae) highlights the ecological relevance of drought in aseasonal tropical rainforests.</title>
        <authorList>
            <person name="Ng K.K.S."/>
            <person name="Kobayashi M.J."/>
            <person name="Fawcett J.A."/>
            <person name="Hatakeyama M."/>
            <person name="Paape T."/>
            <person name="Ng C.H."/>
            <person name="Ang C.C."/>
            <person name="Tnah L.H."/>
            <person name="Lee C.T."/>
            <person name="Nishiyama T."/>
            <person name="Sese J."/>
            <person name="O'Brien M.J."/>
            <person name="Copetti D."/>
            <person name="Mohd Noor M.I."/>
            <person name="Ong R.C."/>
            <person name="Putra M."/>
            <person name="Sireger I.Z."/>
            <person name="Indrioko S."/>
            <person name="Kosugi Y."/>
            <person name="Izuno A."/>
            <person name="Isagi Y."/>
            <person name="Lee S.L."/>
            <person name="Shimizu K.K."/>
        </authorList>
    </citation>
    <scope>NUCLEOTIDE SEQUENCE [LARGE SCALE GENOMIC DNA]</scope>
    <source>
        <strain evidence="9">214</strain>
    </source>
</reference>
<evidence type="ECO:0000256" key="6">
    <source>
        <dbReference type="PIRSR" id="PIRSR019663-1"/>
    </source>
</evidence>
<dbReference type="PANTHER" id="PTHR12000">
    <property type="entry name" value="HEMOGLOBINASE FAMILY MEMBER"/>
    <property type="match status" value="1"/>
</dbReference>
<keyword evidence="10" id="KW-1185">Reference proteome</keyword>
<protein>
    <recommendedName>
        <fullName evidence="8">Legumain prodomain domain-containing protein</fullName>
    </recommendedName>
</protein>
<organism evidence="9 10">
    <name type="scientific">Rubroshorea leprosula</name>
    <dbReference type="NCBI Taxonomy" id="152421"/>
    <lineage>
        <taxon>Eukaryota</taxon>
        <taxon>Viridiplantae</taxon>
        <taxon>Streptophyta</taxon>
        <taxon>Embryophyta</taxon>
        <taxon>Tracheophyta</taxon>
        <taxon>Spermatophyta</taxon>
        <taxon>Magnoliopsida</taxon>
        <taxon>eudicotyledons</taxon>
        <taxon>Gunneridae</taxon>
        <taxon>Pentapetalae</taxon>
        <taxon>rosids</taxon>
        <taxon>malvids</taxon>
        <taxon>Malvales</taxon>
        <taxon>Dipterocarpaceae</taxon>
        <taxon>Rubroshorea</taxon>
    </lineage>
</organism>
<evidence type="ECO:0000256" key="7">
    <source>
        <dbReference type="SAM" id="SignalP"/>
    </source>
</evidence>
<dbReference type="InterPro" id="IPR043577">
    <property type="entry name" value="AE"/>
</dbReference>
<name>A0AAV5KQ81_9ROSI</name>